<protein>
    <submittedName>
        <fullName evidence="2">ABC transporter, permease protein</fullName>
    </submittedName>
</protein>
<keyword evidence="1" id="KW-0472">Membrane</keyword>
<keyword evidence="1" id="KW-1133">Transmembrane helix</keyword>
<dbReference type="RefSeq" id="WP_236564633.1">
    <property type="nucleotide sequence ID" value="NZ_JBALOT010000051.1"/>
</dbReference>
<keyword evidence="1" id="KW-0812">Transmembrane</keyword>
<evidence type="ECO:0000313" key="3">
    <source>
        <dbReference type="Proteomes" id="UP000465778"/>
    </source>
</evidence>
<dbReference type="AlphaFoldDB" id="A0A800MXG3"/>
<organism evidence="2 3">
    <name type="scientific">Cytobacillus firmus</name>
    <name type="common">Bacillus firmus</name>
    <dbReference type="NCBI Taxonomy" id="1399"/>
    <lineage>
        <taxon>Bacteria</taxon>
        <taxon>Bacillati</taxon>
        <taxon>Bacillota</taxon>
        <taxon>Bacilli</taxon>
        <taxon>Bacillales</taxon>
        <taxon>Bacillaceae</taxon>
        <taxon>Cytobacillus</taxon>
    </lineage>
</organism>
<gene>
    <name evidence="2" type="ORF">KIS1582_2022</name>
</gene>
<sequence>MNFVKRAFLSVKARKGKSILQVFVFTVICVLVLAGLSIQTAAEKSGDLARQKLGADVALQADMEKLREQAMSQQQSGGGNGYVSSQCLSRLMQQRNWLLMTRLEAIIFTHPPLGWPPILSRLKASRMQQTHLMKAVKGRSLRGMPGGMMQGVAFTDSVAEFMDGTSSIVEGTGITEEHIGKNVALIEQTLAEENELGVGDEITVTNPRDETAVMELEVSGSMKWASCTGINMKIKNTIS</sequence>
<feature type="transmembrane region" description="Helical" evidence="1">
    <location>
        <begin position="20"/>
        <end position="42"/>
    </location>
</feature>
<name>A0A800MXG3_CYTFI</name>
<reference evidence="2 3" key="1">
    <citation type="journal article" date="2020" name="G3 (Bethesda)">
        <title>Whole Genome Sequencing and Comparative Genomics of Two Nematicidal Bacillus Strains Reveals a Wide Range of Possible Virulence Factors.</title>
        <authorList>
            <person name="Susic N."/>
            <person name="Janezic S."/>
            <person name="Rupnik M."/>
            <person name="Geric Stare B."/>
        </authorList>
    </citation>
    <scope>NUCLEOTIDE SEQUENCE [LARGE SCALE GENOMIC DNA]</scope>
    <source>
        <strain evidence="2 3">I-1582</strain>
    </source>
</reference>
<dbReference type="Proteomes" id="UP000465778">
    <property type="component" value="Unassembled WGS sequence"/>
</dbReference>
<comment type="caution">
    <text evidence="2">The sequence shown here is derived from an EMBL/GenBank/DDBJ whole genome shotgun (WGS) entry which is preliminary data.</text>
</comment>
<accession>A0A800MXG3</accession>
<evidence type="ECO:0000256" key="1">
    <source>
        <dbReference type="SAM" id="Phobius"/>
    </source>
</evidence>
<dbReference type="EMBL" id="VDEM01000018">
    <property type="protein sequence ID" value="KAF0824207.1"/>
    <property type="molecule type" value="Genomic_DNA"/>
</dbReference>
<evidence type="ECO:0000313" key="2">
    <source>
        <dbReference type="EMBL" id="KAF0824207.1"/>
    </source>
</evidence>
<proteinExistence type="predicted"/>